<name>A0AAE0UHX6_9TELE</name>
<accession>A0AAE0UHX6</accession>
<evidence type="ECO:0000256" key="1">
    <source>
        <dbReference type="SAM" id="MobiDB-lite"/>
    </source>
</evidence>
<dbReference type="EMBL" id="JAUCMX010000090">
    <property type="protein sequence ID" value="KAK3506223.1"/>
    <property type="molecule type" value="Genomic_DNA"/>
</dbReference>
<evidence type="ECO:0000313" key="3">
    <source>
        <dbReference type="Proteomes" id="UP001274896"/>
    </source>
</evidence>
<feature type="region of interest" description="Disordered" evidence="1">
    <location>
        <begin position="1"/>
        <end position="23"/>
    </location>
</feature>
<dbReference type="AlphaFoldDB" id="A0AAE0UHX6"/>
<dbReference type="Proteomes" id="UP001274896">
    <property type="component" value="Unassembled WGS sequence"/>
</dbReference>
<keyword evidence="3" id="KW-1185">Reference proteome</keyword>
<feature type="compositionally biased region" description="Polar residues" evidence="1">
    <location>
        <begin position="7"/>
        <end position="23"/>
    </location>
</feature>
<protein>
    <submittedName>
        <fullName evidence="2">Uncharacterized protein</fullName>
    </submittedName>
</protein>
<organism evidence="2 3">
    <name type="scientific">Hemibagrus guttatus</name>
    <dbReference type="NCBI Taxonomy" id="175788"/>
    <lineage>
        <taxon>Eukaryota</taxon>
        <taxon>Metazoa</taxon>
        <taxon>Chordata</taxon>
        <taxon>Craniata</taxon>
        <taxon>Vertebrata</taxon>
        <taxon>Euteleostomi</taxon>
        <taxon>Actinopterygii</taxon>
        <taxon>Neopterygii</taxon>
        <taxon>Teleostei</taxon>
        <taxon>Ostariophysi</taxon>
        <taxon>Siluriformes</taxon>
        <taxon>Bagridae</taxon>
        <taxon>Hemibagrus</taxon>
    </lineage>
</organism>
<sequence length="160" mass="17282">MACTQAELEQQSSQTTSPGHYTPSDWKTLSLKNFSQGVLVPRVLMGTLMLEHGVRYGQAVTSTEVQQKGTTRVQIWGAIPSNHAPPGITVIAHMGVEVPQQNYGVPSRSTFQHPSQGLQEGWVLHTAVRPISRNNSETPIPSPKAQGNNRLLGKTPAHGG</sequence>
<gene>
    <name evidence="2" type="ORF">QTP70_009284</name>
</gene>
<feature type="compositionally biased region" description="Polar residues" evidence="1">
    <location>
        <begin position="133"/>
        <end position="149"/>
    </location>
</feature>
<feature type="region of interest" description="Disordered" evidence="1">
    <location>
        <begin position="133"/>
        <end position="160"/>
    </location>
</feature>
<reference evidence="2" key="1">
    <citation type="submission" date="2023-06" db="EMBL/GenBank/DDBJ databases">
        <title>Male Hemibagrus guttatus genome.</title>
        <authorList>
            <person name="Bian C."/>
        </authorList>
    </citation>
    <scope>NUCLEOTIDE SEQUENCE</scope>
    <source>
        <strain evidence="2">Male_cb2023</strain>
        <tissue evidence="2">Muscle</tissue>
    </source>
</reference>
<proteinExistence type="predicted"/>
<evidence type="ECO:0000313" key="2">
    <source>
        <dbReference type="EMBL" id="KAK3506223.1"/>
    </source>
</evidence>
<comment type="caution">
    <text evidence="2">The sequence shown here is derived from an EMBL/GenBank/DDBJ whole genome shotgun (WGS) entry which is preliminary data.</text>
</comment>